<dbReference type="PANTHER" id="PTHR47679">
    <property type="entry name" value="PROTEIN TORNADO 1"/>
    <property type="match status" value="1"/>
</dbReference>
<protein>
    <submittedName>
        <fullName evidence="2">Uncharacterized protein</fullName>
    </submittedName>
</protein>
<feature type="compositionally biased region" description="Basic and acidic residues" evidence="1">
    <location>
        <begin position="473"/>
        <end position="494"/>
    </location>
</feature>
<feature type="region of interest" description="Disordered" evidence="1">
    <location>
        <begin position="1"/>
        <end position="28"/>
    </location>
</feature>
<dbReference type="PANTHER" id="PTHR47679:SF2">
    <property type="entry name" value="C-TERMINAL OF ROC (COR) DOMAIN-CONTAINING PROTEIN"/>
    <property type="match status" value="1"/>
</dbReference>
<sequence length="881" mass="99492">MSEYVRSSTKQSNTEEATTEGDNEDMTTGRLNLASSVPICLSATSRSQTLQLFDLIRDSAAALGSAEEYCGSPDFGTDDLKMPAICSDVVRAIQQFRGEYRIQRAPDARRLLRKQVPELSNLNDLAVDALLSYAQQCGEILVHQDATPNADSADATTSGVVVWDPNWFSSSVLGYFFQPEDWSEEIGAGRSHCMEHNDVKAHLLVCLHRAGEPFHDGQEATDKMLETLVSMIHGMQLCVPIPGREQDWFPAFLHNSNIEDFEREILALGLKAPYDGVKAHFEDLTDGEVQDGICCGRLVSLRSASRFSTPSWHLFPRGTFARFQVKVLEAFPDPMLDSWSRDQSMHSNLGRPFIDRNVVKVVWEGDSKDDRAMCICQMLYDERTQLEAAWVAWVWACTEGAARHLLCNENGHLAADNSLAIQVANQLQTWLKDAATVKTRTPTLFPYRLKKRAFLKPALSVLREQKDILAQHESESVSRFREGRSNATEADDRTAGQGGDNRKQRLQACADRAIKASFNGDDNLDALRTDVQLPKGTKSRYTYEISLAPLLAIQTYRVDTDLQLRVAETFEEELMKEIEREEQADIARGRDVCLRLDGVFFDNKGRQWPSIVHIPREDGKSASPPIPHRFGVRLKVENQSQLVTRTITALWHFRTAFASRVKEGLIELFDRSVAKMQAQQEDPSWHPLTSQPDDDLTFASIVYSFAFKATAVPVSDTYELEDLKRAMPFRQMRGNRTGRPHQIRDWVEMGQLLLGRLMAAHFEDDEQRWDVETLTQLLQKSPGLRASCFGSENNDDKTRALVMRVNGIRNHVMHQQRVDTGLAQEHHMTIVDLLGAVHCRSESERTQLNLIVLDVDRCYEGVENVAAESLARFLKREMAAM</sequence>
<name>A0A7R9U8T1_9STRA</name>
<reference evidence="2" key="1">
    <citation type="submission" date="2021-01" db="EMBL/GenBank/DDBJ databases">
        <authorList>
            <person name="Corre E."/>
            <person name="Pelletier E."/>
            <person name="Niang G."/>
            <person name="Scheremetjew M."/>
            <person name="Finn R."/>
            <person name="Kale V."/>
            <person name="Holt S."/>
            <person name="Cochrane G."/>
            <person name="Meng A."/>
            <person name="Brown T."/>
            <person name="Cohen L."/>
        </authorList>
    </citation>
    <scope>NUCLEOTIDE SEQUENCE</scope>
    <source>
        <strain evidence="2">CCMP2078</strain>
    </source>
</reference>
<evidence type="ECO:0000313" key="2">
    <source>
        <dbReference type="EMBL" id="CAD8258540.1"/>
    </source>
</evidence>
<organism evidence="2">
    <name type="scientific">Pinguiococcus pyrenoidosus</name>
    <dbReference type="NCBI Taxonomy" id="172671"/>
    <lineage>
        <taxon>Eukaryota</taxon>
        <taxon>Sar</taxon>
        <taxon>Stramenopiles</taxon>
        <taxon>Ochrophyta</taxon>
        <taxon>Pinguiophyceae</taxon>
        <taxon>Pinguiochrysidales</taxon>
        <taxon>Pinguiochrysidaceae</taxon>
        <taxon>Pinguiococcus</taxon>
    </lineage>
</organism>
<dbReference type="EMBL" id="HBEA01010500">
    <property type="protein sequence ID" value="CAD8258540.1"/>
    <property type="molecule type" value="Transcribed_RNA"/>
</dbReference>
<gene>
    <name evidence="2" type="ORF">PPYR1160_LOCUS8041</name>
</gene>
<proteinExistence type="predicted"/>
<dbReference type="AlphaFoldDB" id="A0A7R9U8T1"/>
<feature type="compositionally biased region" description="Polar residues" evidence="1">
    <location>
        <begin position="1"/>
        <end position="16"/>
    </location>
</feature>
<feature type="region of interest" description="Disordered" evidence="1">
    <location>
        <begin position="473"/>
        <end position="504"/>
    </location>
</feature>
<evidence type="ECO:0000256" key="1">
    <source>
        <dbReference type="SAM" id="MobiDB-lite"/>
    </source>
</evidence>
<accession>A0A7R9U8T1</accession>